<evidence type="ECO:0000256" key="1">
    <source>
        <dbReference type="SAM" id="MobiDB-lite"/>
    </source>
</evidence>
<dbReference type="AlphaFoldDB" id="A0AAD6W7D3"/>
<keyword evidence="3" id="KW-1185">Reference proteome</keyword>
<comment type="caution">
    <text evidence="2">The sequence shown here is derived from an EMBL/GenBank/DDBJ whole genome shotgun (WGS) entry which is preliminary data.</text>
</comment>
<accession>A0AAD6W7D3</accession>
<evidence type="ECO:0000313" key="3">
    <source>
        <dbReference type="Proteomes" id="UP001164929"/>
    </source>
</evidence>
<gene>
    <name evidence="2" type="ORF">NC653_012226</name>
</gene>
<feature type="region of interest" description="Disordered" evidence="1">
    <location>
        <begin position="75"/>
        <end position="110"/>
    </location>
</feature>
<reference evidence="2 3" key="1">
    <citation type="journal article" date="2023" name="Mol. Ecol. Resour.">
        <title>Chromosome-level genome assembly of a triploid poplar Populus alba 'Berolinensis'.</title>
        <authorList>
            <person name="Chen S."/>
            <person name="Yu Y."/>
            <person name="Wang X."/>
            <person name="Wang S."/>
            <person name="Zhang T."/>
            <person name="Zhou Y."/>
            <person name="He R."/>
            <person name="Meng N."/>
            <person name="Wang Y."/>
            <person name="Liu W."/>
            <person name="Liu Z."/>
            <person name="Liu J."/>
            <person name="Guo Q."/>
            <person name="Huang H."/>
            <person name="Sederoff R.R."/>
            <person name="Wang G."/>
            <person name="Qu G."/>
            <person name="Chen S."/>
        </authorList>
    </citation>
    <scope>NUCLEOTIDE SEQUENCE [LARGE SCALE GENOMIC DNA]</scope>
    <source>
        <strain evidence="2">SC-2020</strain>
    </source>
</reference>
<organism evidence="2 3">
    <name type="scientific">Populus alba x Populus x berolinensis</name>
    <dbReference type="NCBI Taxonomy" id="444605"/>
    <lineage>
        <taxon>Eukaryota</taxon>
        <taxon>Viridiplantae</taxon>
        <taxon>Streptophyta</taxon>
        <taxon>Embryophyta</taxon>
        <taxon>Tracheophyta</taxon>
        <taxon>Spermatophyta</taxon>
        <taxon>Magnoliopsida</taxon>
        <taxon>eudicotyledons</taxon>
        <taxon>Gunneridae</taxon>
        <taxon>Pentapetalae</taxon>
        <taxon>rosids</taxon>
        <taxon>fabids</taxon>
        <taxon>Malpighiales</taxon>
        <taxon>Salicaceae</taxon>
        <taxon>Saliceae</taxon>
        <taxon>Populus</taxon>
    </lineage>
</organism>
<name>A0AAD6W7D3_9ROSI</name>
<evidence type="ECO:0000313" key="2">
    <source>
        <dbReference type="EMBL" id="KAJ7002090.1"/>
    </source>
</evidence>
<protein>
    <submittedName>
        <fullName evidence="2">Uncharacterized protein</fullName>
    </submittedName>
</protein>
<dbReference type="Proteomes" id="UP001164929">
    <property type="component" value="Chromosome 4"/>
</dbReference>
<proteinExistence type="predicted"/>
<sequence>MELMKKKKINLQSKKKSETFRLITGQNHGHGELPSVRSFTPMTTRSCQDIFRIIASAIQKRKYAETTMNTCTAGILNSSEIPGRPKPSPPREKREQEQDCSVRTLPSETPADTRIKMEDAPILHAWIST</sequence>
<dbReference type="EMBL" id="JAQIZT010000004">
    <property type="protein sequence ID" value="KAJ7002090.1"/>
    <property type="molecule type" value="Genomic_DNA"/>
</dbReference>